<feature type="region of interest" description="Disordered" evidence="1">
    <location>
        <begin position="605"/>
        <end position="626"/>
    </location>
</feature>
<proteinExistence type="predicted"/>
<keyword evidence="3" id="KW-1185">Reference proteome</keyword>
<reference evidence="2 3" key="1">
    <citation type="journal article" date="2021" name="Nat. Commun.">
        <title>Genetic determinants of endophytism in the Arabidopsis root mycobiome.</title>
        <authorList>
            <person name="Mesny F."/>
            <person name="Miyauchi S."/>
            <person name="Thiergart T."/>
            <person name="Pickel B."/>
            <person name="Atanasova L."/>
            <person name="Karlsson M."/>
            <person name="Huettel B."/>
            <person name="Barry K.W."/>
            <person name="Haridas S."/>
            <person name="Chen C."/>
            <person name="Bauer D."/>
            <person name="Andreopoulos W."/>
            <person name="Pangilinan J."/>
            <person name="LaButti K."/>
            <person name="Riley R."/>
            <person name="Lipzen A."/>
            <person name="Clum A."/>
            <person name="Drula E."/>
            <person name="Henrissat B."/>
            <person name="Kohler A."/>
            <person name="Grigoriev I.V."/>
            <person name="Martin F.M."/>
            <person name="Hacquard S."/>
        </authorList>
    </citation>
    <scope>NUCLEOTIDE SEQUENCE [LARGE SCALE GENOMIC DNA]</scope>
    <source>
        <strain evidence="2 3">MPI-SDFR-AT-0080</strain>
    </source>
</reference>
<comment type="caution">
    <text evidence="2">The sequence shown here is derived from an EMBL/GenBank/DDBJ whole genome shotgun (WGS) entry which is preliminary data.</text>
</comment>
<evidence type="ECO:0000256" key="1">
    <source>
        <dbReference type="SAM" id="MobiDB-lite"/>
    </source>
</evidence>
<dbReference type="Proteomes" id="UP000774617">
    <property type="component" value="Unassembled WGS sequence"/>
</dbReference>
<feature type="region of interest" description="Disordered" evidence="1">
    <location>
        <begin position="515"/>
        <end position="540"/>
    </location>
</feature>
<evidence type="ECO:0000313" key="3">
    <source>
        <dbReference type="Proteomes" id="UP000774617"/>
    </source>
</evidence>
<accession>A0ABQ8FXF7</accession>
<organism evidence="2 3">
    <name type="scientific">Macrophomina phaseolina</name>
    <dbReference type="NCBI Taxonomy" id="35725"/>
    <lineage>
        <taxon>Eukaryota</taxon>
        <taxon>Fungi</taxon>
        <taxon>Dikarya</taxon>
        <taxon>Ascomycota</taxon>
        <taxon>Pezizomycotina</taxon>
        <taxon>Dothideomycetes</taxon>
        <taxon>Dothideomycetes incertae sedis</taxon>
        <taxon>Botryosphaeriales</taxon>
        <taxon>Botryosphaeriaceae</taxon>
        <taxon>Macrophomina</taxon>
    </lineage>
</organism>
<feature type="compositionally biased region" description="Basic and acidic residues" evidence="1">
    <location>
        <begin position="214"/>
        <end position="227"/>
    </location>
</feature>
<name>A0ABQ8FXF7_9PEZI</name>
<feature type="region of interest" description="Disordered" evidence="1">
    <location>
        <begin position="206"/>
        <end position="235"/>
    </location>
</feature>
<gene>
    <name evidence="2" type="ORF">B0J12DRAFT_277935</name>
</gene>
<evidence type="ECO:0000313" key="2">
    <source>
        <dbReference type="EMBL" id="KAH7033912.1"/>
    </source>
</evidence>
<protein>
    <submittedName>
        <fullName evidence="2">Uncharacterized protein</fullName>
    </submittedName>
</protein>
<dbReference type="EMBL" id="JAGTJR010000039">
    <property type="protein sequence ID" value="KAH7033912.1"/>
    <property type="molecule type" value="Genomic_DNA"/>
</dbReference>
<sequence length="653" mass="71487">MPTRRRIQAAGSIFENHAIVTQETSVHGAWVPCSLSLKYDQTRSLGMLNLRLVAQFDEAESQHVTLHLSPEEFQRLDVNSDPEKIPASIKQHLSKKPTLQPFDKVLVLSITMKDPGRLIIPGAAAILTPVSEHQDRIQNFQRLCQATQLLLYIPTPNLSQKRRLALQQFVDAAATGNLTSISPNLRAFQGGQGGRVSSWEVFNIPEPPPSYDQAPEHARAKRPREELPTSQRGAPQKRLIGELGTTNRTPTAYVPNSDSDTDFSHLLLSPLQPSFTAASPQSGPAQPTAAAHNVLHGKLLREGLSAELNTTLLGFLREMLPGLLREMLPELVHACLQNLLPDAMDHLLSSEPPSSQGSEKSSSGLFVDRVVEPIVVRHLPQVVRDYIELEDPLENYMNAADVEINETSYNAVLEIKETKNESLAEIKQVEIDVVERLTGVDWNVIGKEIMGLTPSQQSYSQRSNIGAGAAGVRQDALVQEGGQEVEYHEPAEHVLMKDRICTSEAQRCTRTLIGPGLGYESQATTADETEGGSPADPLPDALRLRSQLSYGSENLPGEHLRRVTPDLQAPASDHSVLPMEAGKEAWLEMGSKGNSTDNVDISEAHRDEHKGSGESGGPSTQQRELYGMAGAYSWMYATTEPDTESDPSRTGPV</sequence>